<dbReference type="CDD" id="cd16454">
    <property type="entry name" value="RING-H2_PA-TM-RING"/>
    <property type="match status" value="1"/>
</dbReference>
<keyword evidence="6 10" id="KW-1133">Transmembrane helix</keyword>
<feature type="compositionally biased region" description="Polar residues" evidence="9">
    <location>
        <begin position="293"/>
        <end position="302"/>
    </location>
</feature>
<evidence type="ECO:0000256" key="3">
    <source>
        <dbReference type="ARBA" id="ARBA00022723"/>
    </source>
</evidence>
<evidence type="ECO:0000256" key="10">
    <source>
        <dbReference type="SAM" id="Phobius"/>
    </source>
</evidence>
<evidence type="ECO:0000256" key="2">
    <source>
        <dbReference type="ARBA" id="ARBA00022692"/>
    </source>
</evidence>
<dbReference type="AlphaFoldDB" id="A0A9P4HWY6"/>
<dbReference type="Proteomes" id="UP000799776">
    <property type="component" value="Unassembled WGS sequence"/>
</dbReference>
<keyword evidence="4 8" id="KW-0863">Zinc-finger</keyword>
<evidence type="ECO:0000313" key="14">
    <source>
        <dbReference type="Proteomes" id="UP000799776"/>
    </source>
</evidence>
<dbReference type="PANTHER" id="PTHR47168:SF1">
    <property type="entry name" value="OS02G0798600 PROTEIN"/>
    <property type="match status" value="1"/>
</dbReference>
<name>A0A9P4HWY6_9PEZI</name>
<keyword evidence="14" id="KW-1185">Reference proteome</keyword>
<feature type="compositionally biased region" description="Polar residues" evidence="9">
    <location>
        <begin position="191"/>
        <end position="202"/>
    </location>
</feature>
<feature type="chain" id="PRO_5040511941" description="RING-type domain-containing protein" evidence="11">
    <location>
        <begin position="21"/>
        <end position="556"/>
    </location>
</feature>
<keyword evidence="11" id="KW-0732">Signal</keyword>
<evidence type="ECO:0000256" key="5">
    <source>
        <dbReference type="ARBA" id="ARBA00022833"/>
    </source>
</evidence>
<feature type="region of interest" description="Disordered" evidence="9">
    <location>
        <begin position="181"/>
        <end position="202"/>
    </location>
</feature>
<keyword evidence="7 10" id="KW-0472">Membrane</keyword>
<dbReference type="PANTHER" id="PTHR47168">
    <property type="entry name" value="RING ZINC FINGER DOMAIN SUPERFAMILY PROTEIN-RELATED"/>
    <property type="match status" value="1"/>
</dbReference>
<dbReference type="PROSITE" id="PS50089">
    <property type="entry name" value="ZF_RING_2"/>
    <property type="match status" value="1"/>
</dbReference>
<dbReference type="InterPro" id="IPR013083">
    <property type="entry name" value="Znf_RING/FYVE/PHD"/>
</dbReference>
<evidence type="ECO:0000256" key="9">
    <source>
        <dbReference type="SAM" id="MobiDB-lite"/>
    </source>
</evidence>
<evidence type="ECO:0000256" key="7">
    <source>
        <dbReference type="ARBA" id="ARBA00023136"/>
    </source>
</evidence>
<dbReference type="Pfam" id="PF13639">
    <property type="entry name" value="zf-RING_2"/>
    <property type="match status" value="1"/>
</dbReference>
<feature type="transmembrane region" description="Helical" evidence="10">
    <location>
        <begin position="208"/>
        <end position="234"/>
    </location>
</feature>
<keyword evidence="2 10" id="KW-0812">Transmembrane</keyword>
<keyword evidence="3" id="KW-0479">Metal-binding</keyword>
<dbReference type="GO" id="GO:0016020">
    <property type="term" value="C:membrane"/>
    <property type="evidence" value="ECO:0007669"/>
    <property type="project" value="UniProtKB-SubCell"/>
</dbReference>
<dbReference type="SUPFAM" id="SSF57850">
    <property type="entry name" value="RING/U-box"/>
    <property type="match status" value="1"/>
</dbReference>
<evidence type="ECO:0000256" key="4">
    <source>
        <dbReference type="ARBA" id="ARBA00022771"/>
    </source>
</evidence>
<organism evidence="13 14">
    <name type="scientific">Saccharata proteae CBS 121410</name>
    <dbReference type="NCBI Taxonomy" id="1314787"/>
    <lineage>
        <taxon>Eukaryota</taxon>
        <taxon>Fungi</taxon>
        <taxon>Dikarya</taxon>
        <taxon>Ascomycota</taxon>
        <taxon>Pezizomycotina</taxon>
        <taxon>Dothideomycetes</taxon>
        <taxon>Dothideomycetes incertae sedis</taxon>
        <taxon>Botryosphaeriales</taxon>
        <taxon>Saccharataceae</taxon>
        <taxon>Saccharata</taxon>
    </lineage>
</organism>
<feature type="region of interest" description="Disordered" evidence="9">
    <location>
        <begin position="275"/>
        <end position="327"/>
    </location>
</feature>
<dbReference type="Gene3D" id="3.30.40.10">
    <property type="entry name" value="Zinc/RING finger domain, C3HC4 (zinc finger)"/>
    <property type="match status" value="1"/>
</dbReference>
<dbReference type="SMART" id="SM00184">
    <property type="entry name" value="RING"/>
    <property type="match status" value="1"/>
</dbReference>
<feature type="signal peptide" evidence="11">
    <location>
        <begin position="1"/>
        <end position="20"/>
    </location>
</feature>
<protein>
    <recommendedName>
        <fullName evidence="12">RING-type domain-containing protein</fullName>
    </recommendedName>
</protein>
<comment type="caution">
    <text evidence="13">The sequence shown here is derived from an EMBL/GenBank/DDBJ whole genome shotgun (WGS) entry which is preliminary data.</text>
</comment>
<proteinExistence type="predicted"/>
<evidence type="ECO:0000256" key="8">
    <source>
        <dbReference type="PROSITE-ProRule" id="PRU00175"/>
    </source>
</evidence>
<dbReference type="EMBL" id="ML978723">
    <property type="protein sequence ID" value="KAF2086765.1"/>
    <property type="molecule type" value="Genomic_DNA"/>
</dbReference>
<dbReference type="InterPro" id="IPR051653">
    <property type="entry name" value="E3_ligase_sorting_rcpt"/>
</dbReference>
<reference evidence="13" key="1">
    <citation type="journal article" date="2020" name="Stud. Mycol.">
        <title>101 Dothideomycetes genomes: a test case for predicting lifestyles and emergence of pathogens.</title>
        <authorList>
            <person name="Haridas S."/>
            <person name="Albert R."/>
            <person name="Binder M."/>
            <person name="Bloem J."/>
            <person name="Labutti K."/>
            <person name="Salamov A."/>
            <person name="Andreopoulos B."/>
            <person name="Baker S."/>
            <person name="Barry K."/>
            <person name="Bills G."/>
            <person name="Bluhm B."/>
            <person name="Cannon C."/>
            <person name="Castanera R."/>
            <person name="Culley D."/>
            <person name="Daum C."/>
            <person name="Ezra D."/>
            <person name="Gonzalez J."/>
            <person name="Henrissat B."/>
            <person name="Kuo A."/>
            <person name="Liang C."/>
            <person name="Lipzen A."/>
            <person name="Lutzoni F."/>
            <person name="Magnuson J."/>
            <person name="Mondo S."/>
            <person name="Nolan M."/>
            <person name="Ohm R."/>
            <person name="Pangilinan J."/>
            <person name="Park H.-J."/>
            <person name="Ramirez L."/>
            <person name="Alfaro M."/>
            <person name="Sun H."/>
            <person name="Tritt A."/>
            <person name="Yoshinaga Y."/>
            <person name="Zwiers L.-H."/>
            <person name="Turgeon B."/>
            <person name="Goodwin S."/>
            <person name="Spatafora J."/>
            <person name="Crous P."/>
            <person name="Grigoriev I."/>
        </authorList>
    </citation>
    <scope>NUCLEOTIDE SEQUENCE</scope>
    <source>
        <strain evidence="13">CBS 121410</strain>
    </source>
</reference>
<evidence type="ECO:0000313" key="13">
    <source>
        <dbReference type="EMBL" id="KAF2086765.1"/>
    </source>
</evidence>
<evidence type="ECO:0000256" key="11">
    <source>
        <dbReference type="SAM" id="SignalP"/>
    </source>
</evidence>
<feature type="domain" description="RING-type" evidence="12">
    <location>
        <begin position="364"/>
        <end position="406"/>
    </location>
</feature>
<evidence type="ECO:0000259" key="12">
    <source>
        <dbReference type="PROSITE" id="PS50089"/>
    </source>
</evidence>
<dbReference type="GO" id="GO:0008270">
    <property type="term" value="F:zinc ion binding"/>
    <property type="evidence" value="ECO:0007669"/>
    <property type="project" value="UniProtKB-KW"/>
</dbReference>
<dbReference type="OrthoDB" id="8062037at2759"/>
<evidence type="ECO:0000256" key="6">
    <source>
        <dbReference type="ARBA" id="ARBA00022989"/>
    </source>
</evidence>
<evidence type="ECO:0000256" key="1">
    <source>
        <dbReference type="ARBA" id="ARBA00004167"/>
    </source>
</evidence>
<keyword evidence="5" id="KW-0862">Zinc</keyword>
<feature type="region of interest" description="Disordered" evidence="9">
    <location>
        <begin position="466"/>
        <end position="556"/>
    </location>
</feature>
<dbReference type="InterPro" id="IPR001841">
    <property type="entry name" value="Znf_RING"/>
</dbReference>
<gene>
    <name evidence="13" type="ORF">K490DRAFT_66547</name>
</gene>
<sequence length="556" mass="58712">MRATVARWLCAAALSLLVKAQTIAPSNTTDAAAQADGIQLLVSHGGGMVPNGAVVPLTNRAANDLDPTGLNGQLFLANAQTQYQINSSYIAYIDCDSTAYAGNIDAAYVLNTVTSRGAAGVLFYSLSSSFCNYTSSGDVTSLPFLFSMSNATASNSILHAIQNSSNSLKYFVTIQPRADADNGTMSGNGGDDTTTSSSNPLGPSPSTAVAMIILYSITGVITALFLVIIITGALRAHRHPERYGPGVVLGGRPRQTRVRGIARAMLDTIPIVKFGERPEPEKPGDVELGEAGTNATPQTESTAEAHTDSTETQVRPEGVEGTQTRETGGIETAEAGIASAAAAASAATANTSNENNEGDADNTCTICTDEFERGQDIRVLPCNHKYHPACIDPWLLNVSGTCPLCRIDLRPTATNDSTRDSTIAPPLDSEDAAYYHSDMASRRRNAILELLHLRPHATADERMAAARTLQQQQAGGDISAENGAPDRGNRRLGVRLHDLLHGRSRRRESRIIEEGDGGSASPQVTAEETASAGERQPQRSVEDQSPARPTTGVGHE</sequence>
<feature type="compositionally biased region" description="Basic and acidic residues" evidence="9">
    <location>
        <begin position="275"/>
        <end position="285"/>
    </location>
</feature>
<comment type="subcellular location">
    <subcellularLocation>
        <location evidence="1">Membrane</location>
        <topology evidence="1">Single-pass membrane protein</topology>
    </subcellularLocation>
</comment>
<accession>A0A9P4HWY6</accession>